<name>A0ABQ3R5J4_STRRR</name>
<dbReference type="Gene3D" id="1.20.1250.20">
    <property type="entry name" value="MFS general substrate transporter like domains"/>
    <property type="match status" value="2"/>
</dbReference>
<dbReference type="InterPro" id="IPR052952">
    <property type="entry name" value="MFS-Transporter"/>
</dbReference>
<keyword evidence="3 5" id="KW-1133">Transmembrane helix</keyword>
<keyword evidence="2 5" id="KW-0812">Transmembrane</keyword>
<feature type="transmembrane region" description="Helical" evidence="5">
    <location>
        <begin position="205"/>
        <end position="226"/>
    </location>
</feature>
<dbReference type="PROSITE" id="PS50850">
    <property type="entry name" value="MFS"/>
    <property type="match status" value="1"/>
</dbReference>
<gene>
    <name evidence="7" type="ORF">Srubr_09770</name>
</gene>
<feature type="transmembrane region" description="Helical" evidence="5">
    <location>
        <begin position="66"/>
        <end position="85"/>
    </location>
</feature>
<evidence type="ECO:0000313" key="8">
    <source>
        <dbReference type="Proteomes" id="UP000646738"/>
    </source>
</evidence>
<dbReference type="Pfam" id="PF07690">
    <property type="entry name" value="MFS_1"/>
    <property type="match status" value="1"/>
</dbReference>
<reference evidence="8" key="1">
    <citation type="submission" date="2023-07" db="EMBL/GenBank/DDBJ databases">
        <title>Whole genome shotgun sequence of Streptomyces achromogenes subsp. rubradiris NBRC 14000.</title>
        <authorList>
            <person name="Komaki H."/>
            <person name="Tamura T."/>
        </authorList>
    </citation>
    <scope>NUCLEOTIDE SEQUENCE [LARGE SCALE GENOMIC DNA]</scope>
    <source>
        <strain evidence="8">NBRC 14000</strain>
    </source>
</reference>
<feature type="transmembrane region" description="Helical" evidence="5">
    <location>
        <begin position="34"/>
        <end position="59"/>
    </location>
</feature>
<evidence type="ECO:0000256" key="3">
    <source>
        <dbReference type="ARBA" id="ARBA00022989"/>
    </source>
</evidence>
<evidence type="ECO:0000259" key="6">
    <source>
        <dbReference type="PROSITE" id="PS50850"/>
    </source>
</evidence>
<dbReference type="InterPro" id="IPR020846">
    <property type="entry name" value="MFS_dom"/>
</dbReference>
<feature type="transmembrane region" description="Helical" evidence="5">
    <location>
        <begin position="91"/>
        <end position="114"/>
    </location>
</feature>
<dbReference type="InterPro" id="IPR011701">
    <property type="entry name" value="MFS"/>
</dbReference>
<evidence type="ECO:0000256" key="1">
    <source>
        <dbReference type="ARBA" id="ARBA00004651"/>
    </source>
</evidence>
<dbReference type="SUPFAM" id="SSF103473">
    <property type="entry name" value="MFS general substrate transporter"/>
    <property type="match status" value="1"/>
</dbReference>
<comment type="subcellular location">
    <subcellularLocation>
        <location evidence="1">Cell membrane</location>
        <topology evidence="1">Multi-pass membrane protein</topology>
    </subcellularLocation>
</comment>
<evidence type="ECO:0000256" key="4">
    <source>
        <dbReference type="ARBA" id="ARBA00023136"/>
    </source>
</evidence>
<dbReference type="Proteomes" id="UP000646738">
    <property type="component" value="Unassembled WGS sequence"/>
</dbReference>
<feature type="transmembrane region" description="Helical" evidence="5">
    <location>
        <begin position="157"/>
        <end position="176"/>
    </location>
</feature>
<dbReference type="EMBL" id="BNEA01000001">
    <property type="protein sequence ID" value="GHI51131.1"/>
    <property type="molecule type" value="Genomic_DNA"/>
</dbReference>
<feature type="transmembrane region" description="Helical" evidence="5">
    <location>
        <begin position="270"/>
        <end position="288"/>
    </location>
</feature>
<feature type="domain" description="Major facilitator superfamily (MFS) profile" evidence="6">
    <location>
        <begin position="1"/>
        <end position="381"/>
    </location>
</feature>
<dbReference type="InterPro" id="IPR036259">
    <property type="entry name" value="MFS_trans_sf"/>
</dbReference>
<feature type="transmembrane region" description="Helical" evidence="5">
    <location>
        <begin position="238"/>
        <end position="258"/>
    </location>
</feature>
<keyword evidence="4 5" id="KW-0472">Membrane</keyword>
<protein>
    <submittedName>
        <fullName evidence="7">MFS transporter</fullName>
    </submittedName>
</protein>
<evidence type="ECO:0000256" key="2">
    <source>
        <dbReference type="ARBA" id="ARBA00022692"/>
    </source>
</evidence>
<evidence type="ECO:0000313" key="7">
    <source>
        <dbReference type="EMBL" id="GHI51131.1"/>
    </source>
</evidence>
<evidence type="ECO:0000256" key="5">
    <source>
        <dbReference type="SAM" id="Phobius"/>
    </source>
</evidence>
<dbReference type="PANTHER" id="PTHR23527">
    <property type="entry name" value="BLL3282 PROTEIN"/>
    <property type="match status" value="1"/>
</dbReference>
<sequence>MLALGTSAQTVACVFVYGLPYLSPELREANGLSLAEVGLIVACPTVGLVLTLVAWGALADKYGERIVIASGLAATTVLLALASAPHGLVTLGALFALAGAASASVYAASGRLVIGWFSARERGLAMGIRQTSTPLGMGIAALAVPSLAEWTGLTGTIVFAAALCGTVAVLVGVCAADPPRPADPAADGSGADNPYRRPELWRIHASSALLCVPQFTASAFGLVFLVEVRGWSPVHAGQLLALAQVLGALSRVVAGRWSDRVGSRVRPMRRLSLGIAAVMAATALGAVWPSPLSDVAMIIACGITASTNGLAFTATAELAGRAWSGRAMGVQNTGQNLTASLTPPLLGGFIGAVGYGWGFALAAAVAGAAALIVPTGRRPAAVRPAATGGRPAAARQGE</sequence>
<accession>A0ABQ3R5J4</accession>
<dbReference type="PANTHER" id="PTHR23527:SF1">
    <property type="entry name" value="BLL3282 PROTEIN"/>
    <property type="match status" value="1"/>
</dbReference>
<feature type="transmembrane region" description="Helical" evidence="5">
    <location>
        <begin position="349"/>
        <end position="373"/>
    </location>
</feature>
<organism evidence="7 8">
    <name type="scientific">Streptomyces rubradiris</name>
    <name type="common">Streptomyces achromogenes subsp. rubradiris</name>
    <dbReference type="NCBI Taxonomy" id="285531"/>
    <lineage>
        <taxon>Bacteria</taxon>
        <taxon>Bacillati</taxon>
        <taxon>Actinomycetota</taxon>
        <taxon>Actinomycetes</taxon>
        <taxon>Kitasatosporales</taxon>
        <taxon>Streptomycetaceae</taxon>
        <taxon>Streptomyces</taxon>
    </lineage>
</organism>
<comment type="caution">
    <text evidence="7">The sequence shown here is derived from an EMBL/GenBank/DDBJ whole genome shotgun (WGS) entry which is preliminary data.</text>
</comment>
<feature type="transmembrane region" description="Helical" evidence="5">
    <location>
        <begin position="135"/>
        <end position="151"/>
    </location>
</feature>
<proteinExistence type="predicted"/>
<keyword evidence="8" id="KW-1185">Reference proteome</keyword>